<name>A0A7H8R7E0_TALRU</name>
<dbReference type="GeneID" id="55996936"/>
<dbReference type="AlphaFoldDB" id="A0A7H8R7E0"/>
<accession>A0A7H8R7E0</accession>
<dbReference type="InterPro" id="IPR052360">
    <property type="entry name" value="Transcr_Regulatory_Proteins"/>
</dbReference>
<dbReference type="PANTHER" id="PTHR36206">
    <property type="entry name" value="ASPERCRYPTIN BIOSYNTHESIS CLUSTER-SPECIFIC TRANSCRIPTION REGULATOR ATNN-RELATED"/>
    <property type="match status" value="1"/>
</dbReference>
<keyword evidence="6" id="KW-0539">Nucleus</keyword>
<dbReference type="PANTHER" id="PTHR36206:SF12">
    <property type="entry name" value="ASPERCRYPTIN BIOSYNTHESIS CLUSTER-SPECIFIC TRANSCRIPTION REGULATOR ATNN-RELATED"/>
    <property type="match status" value="1"/>
</dbReference>
<organism evidence="7 8">
    <name type="scientific">Talaromyces rugulosus</name>
    <name type="common">Penicillium rugulosum</name>
    <dbReference type="NCBI Taxonomy" id="121627"/>
    <lineage>
        <taxon>Eukaryota</taxon>
        <taxon>Fungi</taxon>
        <taxon>Dikarya</taxon>
        <taxon>Ascomycota</taxon>
        <taxon>Pezizomycotina</taxon>
        <taxon>Eurotiomycetes</taxon>
        <taxon>Eurotiomycetidae</taxon>
        <taxon>Eurotiales</taxon>
        <taxon>Trichocomaceae</taxon>
        <taxon>Talaromyces</taxon>
        <taxon>Talaromyces sect. Islandici</taxon>
    </lineage>
</organism>
<keyword evidence="8" id="KW-1185">Reference proteome</keyword>
<sequence>MLAGPAAIVTAVENDVASAICYVRNARSANAKDNLVQDIEMKQKRSFGWKPALPPCNMRMTVLMSCILLYCVACAIEKYSDASAHLRAGLNILKNCMAGQHRQKSSNGKNLMDRFEGMVEVFSLMHAQAAMFDDSLPPFMPLTEFSVSQSKAEDGPWYPNTFKTVIEAQIALETMQGRLFQRLISTDLGKSAAFNLEETELGRQISSWPLRFSTIINEAFNIRAPTPMFVKGHIVLLASQQWMLSLLVKGNFPGNAINIKTAVDDVFSSLKSNFVCDIPSDRLSSDQPKFLFRPGAVSHLYLRLAQPRDWALQRKILSALQTVAQQDLGTFNENMVFIETFHLLMEISKEENHESDPIEEIDTSAASGKLHRLLKLLGLL</sequence>
<evidence type="ECO:0000256" key="4">
    <source>
        <dbReference type="ARBA" id="ARBA00023125"/>
    </source>
</evidence>
<evidence type="ECO:0000313" key="7">
    <source>
        <dbReference type="EMBL" id="QKX62294.1"/>
    </source>
</evidence>
<reference evidence="8" key="1">
    <citation type="submission" date="2020-06" db="EMBL/GenBank/DDBJ databases">
        <title>A chromosome-scale genome assembly of Talaromyces rugulosus W13939.</title>
        <authorList>
            <person name="Wang B."/>
            <person name="Guo L."/>
            <person name="Ye K."/>
            <person name="Wang L."/>
        </authorList>
    </citation>
    <scope>NUCLEOTIDE SEQUENCE [LARGE SCALE GENOMIC DNA]</scope>
    <source>
        <strain evidence="8">W13939</strain>
    </source>
</reference>
<keyword evidence="1" id="KW-0479">Metal-binding</keyword>
<keyword evidence="2" id="KW-0862">Zinc</keyword>
<dbReference type="KEGG" id="trg:TRUGW13939_09453"/>
<dbReference type="GO" id="GO:0046872">
    <property type="term" value="F:metal ion binding"/>
    <property type="evidence" value="ECO:0007669"/>
    <property type="project" value="UniProtKB-KW"/>
</dbReference>
<evidence type="ECO:0008006" key="9">
    <source>
        <dbReference type="Google" id="ProtNLM"/>
    </source>
</evidence>
<dbReference type="EMBL" id="CP055902">
    <property type="protein sequence ID" value="QKX62294.1"/>
    <property type="molecule type" value="Genomic_DNA"/>
</dbReference>
<evidence type="ECO:0000256" key="5">
    <source>
        <dbReference type="ARBA" id="ARBA00023163"/>
    </source>
</evidence>
<gene>
    <name evidence="7" type="ORF">TRUGW13939_09453</name>
</gene>
<evidence type="ECO:0000256" key="6">
    <source>
        <dbReference type="ARBA" id="ARBA00023242"/>
    </source>
</evidence>
<keyword evidence="5" id="KW-0804">Transcription</keyword>
<evidence type="ECO:0000256" key="2">
    <source>
        <dbReference type="ARBA" id="ARBA00022833"/>
    </source>
</evidence>
<evidence type="ECO:0000256" key="3">
    <source>
        <dbReference type="ARBA" id="ARBA00023015"/>
    </source>
</evidence>
<keyword evidence="3" id="KW-0805">Transcription regulation</keyword>
<evidence type="ECO:0000313" key="8">
    <source>
        <dbReference type="Proteomes" id="UP000509510"/>
    </source>
</evidence>
<dbReference type="RefSeq" id="XP_035348468.1">
    <property type="nucleotide sequence ID" value="XM_035492575.1"/>
</dbReference>
<evidence type="ECO:0000256" key="1">
    <source>
        <dbReference type="ARBA" id="ARBA00022723"/>
    </source>
</evidence>
<protein>
    <recommendedName>
        <fullName evidence="9">Transcription factor domain-containing protein</fullName>
    </recommendedName>
</protein>
<dbReference type="GO" id="GO:0003677">
    <property type="term" value="F:DNA binding"/>
    <property type="evidence" value="ECO:0007669"/>
    <property type="project" value="UniProtKB-KW"/>
</dbReference>
<dbReference type="Proteomes" id="UP000509510">
    <property type="component" value="Chromosome V"/>
</dbReference>
<keyword evidence="4" id="KW-0238">DNA-binding</keyword>
<proteinExistence type="predicted"/>